<dbReference type="Proteomes" id="UP001499854">
    <property type="component" value="Unassembled WGS sequence"/>
</dbReference>
<accession>A0ABP5C0Z2</accession>
<evidence type="ECO:0000313" key="3">
    <source>
        <dbReference type="Proteomes" id="UP001499854"/>
    </source>
</evidence>
<gene>
    <name evidence="2" type="ORF">GCM10009838_07020</name>
</gene>
<evidence type="ECO:0000313" key="2">
    <source>
        <dbReference type="EMBL" id="GAA1954230.1"/>
    </source>
</evidence>
<feature type="region of interest" description="Disordered" evidence="1">
    <location>
        <begin position="1"/>
        <end position="54"/>
    </location>
</feature>
<proteinExistence type="predicted"/>
<dbReference type="EMBL" id="BAAAQM010000002">
    <property type="protein sequence ID" value="GAA1954230.1"/>
    <property type="molecule type" value="Genomic_DNA"/>
</dbReference>
<name>A0ABP5C0Z2_9ACTN</name>
<comment type="caution">
    <text evidence="2">The sequence shown here is derived from an EMBL/GenBank/DDBJ whole genome shotgun (WGS) entry which is preliminary data.</text>
</comment>
<reference evidence="3" key="1">
    <citation type="journal article" date="2019" name="Int. J. Syst. Evol. Microbiol.">
        <title>The Global Catalogue of Microorganisms (GCM) 10K type strain sequencing project: providing services to taxonomists for standard genome sequencing and annotation.</title>
        <authorList>
            <consortium name="The Broad Institute Genomics Platform"/>
            <consortium name="The Broad Institute Genome Sequencing Center for Infectious Disease"/>
            <person name="Wu L."/>
            <person name="Ma J."/>
        </authorList>
    </citation>
    <scope>NUCLEOTIDE SEQUENCE [LARGE SCALE GENOMIC DNA]</scope>
    <source>
        <strain evidence="3">JCM 16013</strain>
    </source>
</reference>
<protein>
    <submittedName>
        <fullName evidence="2">Uncharacterized protein</fullName>
    </submittedName>
</protein>
<evidence type="ECO:0000256" key="1">
    <source>
        <dbReference type="SAM" id="MobiDB-lite"/>
    </source>
</evidence>
<keyword evidence="3" id="KW-1185">Reference proteome</keyword>
<sequence>MRPRRGGTFVEQGLQDGKFFASLQHPPNIAAQTHDPGPDAPGADPAMSNVPGYP</sequence>
<organism evidence="2 3">
    <name type="scientific">Catenulispora subtropica</name>
    <dbReference type="NCBI Taxonomy" id="450798"/>
    <lineage>
        <taxon>Bacteria</taxon>
        <taxon>Bacillati</taxon>
        <taxon>Actinomycetota</taxon>
        <taxon>Actinomycetes</taxon>
        <taxon>Catenulisporales</taxon>
        <taxon>Catenulisporaceae</taxon>
        <taxon>Catenulispora</taxon>
    </lineage>
</organism>